<sequence length="108" mass="12515">MWHEKLRQGFLENDKIMIELGVGGECGEWLPSLALYDKEKDIWYYFDNNIPPGATEEEAVENAIKFLEKLIIGLEKPKIKSSPLKEAPEEVYKKVEVFLEELKNEGED</sequence>
<reference evidence="2" key="1">
    <citation type="journal article" date="2015" name="MBio">
        <title>Genome-Resolved Metagenomic Analysis Reveals Roles for Candidate Phyla and Other Microbial Community Members in Biogeochemical Transformations in Oil Reservoirs.</title>
        <authorList>
            <person name="Hu P."/>
            <person name="Tom L."/>
            <person name="Singh A."/>
            <person name="Thomas B.C."/>
            <person name="Baker B.J."/>
            <person name="Piceno Y.M."/>
            <person name="Andersen G.L."/>
            <person name="Banfield J.F."/>
        </authorList>
    </citation>
    <scope>NUCLEOTIDE SEQUENCE [LARGE SCALE GENOMIC DNA]</scope>
</reference>
<dbReference type="PATRIC" id="fig|172049.5.peg.1267"/>
<name>A0A124FFH8_9EURY</name>
<evidence type="ECO:0000313" key="1">
    <source>
        <dbReference type="EMBL" id="KUK18160.1"/>
    </source>
</evidence>
<dbReference type="RefSeq" id="WP_283217377.1">
    <property type="nucleotide sequence ID" value="NZ_LGFD01000007.1"/>
</dbReference>
<accession>A0A124FFH8</accession>
<proteinExistence type="predicted"/>
<protein>
    <submittedName>
        <fullName evidence="1">Uncharacterized protein</fullName>
    </submittedName>
</protein>
<comment type="caution">
    <text evidence="1">The sequence shown here is derived from an EMBL/GenBank/DDBJ whole genome shotgun (WGS) entry which is preliminary data.</text>
</comment>
<evidence type="ECO:0000313" key="2">
    <source>
        <dbReference type="Proteomes" id="UP000053911"/>
    </source>
</evidence>
<dbReference type="EMBL" id="LGFD01000007">
    <property type="protein sequence ID" value="KUK18160.1"/>
    <property type="molecule type" value="Genomic_DNA"/>
</dbReference>
<gene>
    <name evidence="1" type="ORF">XD54_0548</name>
</gene>
<dbReference type="Proteomes" id="UP000053911">
    <property type="component" value="Unassembled WGS sequence"/>
</dbReference>
<dbReference type="AlphaFoldDB" id="A0A124FFH8"/>
<organism evidence="1 2">
    <name type="scientific">Thermococcus sibiricus</name>
    <dbReference type="NCBI Taxonomy" id="172049"/>
    <lineage>
        <taxon>Archaea</taxon>
        <taxon>Methanobacteriati</taxon>
        <taxon>Methanobacteriota</taxon>
        <taxon>Thermococci</taxon>
        <taxon>Thermococcales</taxon>
        <taxon>Thermococcaceae</taxon>
        <taxon>Thermococcus</taxon>
    </lineage>
</organism>